<reference evidence="5 6" key="1">
    <citation type="submission" date="2016-10" db="EMBL/GenBank/DDBJ databases">
        <authorList>
            <person name="Varghese N."/>
            <person name="Submissions S."/>
        </authorList>
    </citation>
    <scope>NUCLEOTIDE SEQUENCE [LARGE SCALE GENOMIC DNA]</scope>
    <source>
        <strain evidence="5 6">NLAE-zl-C196</strain>
    </source>
</reference>
<dbReference type="RefSeq" id="WP_074664254.1">
    <property type="nucleotide sequence ID" value="NZ_FOIO01000069.1"/>
</dbReference>
<evidence type="ECO:0000256" key="2">
    <source>
        <dbReference type="ARBA" id="ARBA00023125"/>
    </source>
</evidence>
<comment type="similarity">
    <text evidence="1">Belongs to the 'phage' integrase family.</text>
</comment>
<evidence type="ECO:0000256" key="1">
    <source>
        <dbReference type="ARBA" id="ARBA00008857"/>
    </source>
</evidence>
<proteinExistence type="inferred from homology"/>
<dbReference type="AlphaFoldDB" id="A0A1I0JUM0"/>
<dbReference type="GO" id="GO:0008907">
    <property type="term" value="F:integrase activity"/>
    <property type="evidence" value="ECO:0007669"/>
    <property type="project" value="InterPro"/>
</dbReference>
<protein>
    <submittedName>
        <fullName evidence="5">Site-specific recombinase XerD</fullName>
    </submittedName>
</protein>
<evidence type="ECO:0000259" key="4">
    <source>
        <dbReference type="PROSITE" id="PS51898"/>
    </source>
</evidence>
<dbReference type="EMBL" id="FOIO01000069">
    <property type="protein sequence ID" value="SEU14566.1"/>
    <property type="molecule type" value="Genomic_DNA"/>
</dbReference>
<dbReference type="InterPro" id="IPR016177">
    <property type="entry name" value="DNA-bd_dom_sf"/>
</dbReference>
<comment type="caution">
    <text evidence="5">The sequence shown here is derived from an EMBL/GenBank/DDBJ whole genome shotgun (WGS) entry which is preliminary data.</text>
</comment>
<dbReference type="Gene3D" id="1.10.150.130">
    <property type="match status" value="1"/>
</dbReference>
<dbReference type="SUPFAM" id="SSF56349">
    <property type="entry name" value="DNA breaking-rejoining enzymes"/>
    <property type="match status" value="1"/>
</dbReference>
<dbReference type="InterPro" id="IPR011010">
    <property type="entry name" value="DNA_brk_join_enz"/>
</dbReference>
<dbReference type="InterPro" id="IPR002104">
    <property type="entry name" value="Integrase_catalytic"/>
</dbReference>
<dbReference type="Proteomes" id="UP000182121">
    <property type="component" value="Unassembled WGS sequence"/>
</dbReference>
<evidence type="ECO:0000313" key="6">
    <source>
        <dbReference type="Proteomes" id="UP000182121"/>
    </source>
</evidence>
<name>A0A1I0JUM0_9FIRM</name>
<dbReference type="Gene3D" id="3.30.160.60">
    <property type="entry name" value="Classic Zinc Finger"/>
    <property type="match status" value="1"/>
</dbReference>
<dbReference type="PROSITE" id="PS51898">
    <property type="entry name" value="TYR_RECOMBINASE"/>
    <property type="match status" value="1"/>
</dbReference>
<dbReference type="Pfam" id="PF00589">
    <property type="entry name" value="Phage_integrase"/>
    <property type="match status" value="1"/>
</dbReference>
<sequence>MPKSRKDNKGRVLRKGETQRSCDGKYVYTYADPEGKRRSIYSKDIMELREREKQLIKDQLDGLDIYVSGSATVNFVFDRYISTKSELRGTTMRNYKYMYDRFVRTGFGKKKIATVKFSDVLQFYQHLLKDKEMQINTLETIHTVLHPTFQLAVRDNIIRNNPSDGVMAQIKKQPGRNHGVRHALTLEQQRAFINYIENNPTYNRWTSLFIFLLGTGCRIGEAIGIRWEDVDFEKRIININHSLVYYSREFKDHPMCTFSISLPKTEAGIRTIPMMDAVYDALQAEFAEQQKNGFNETEIDGVKGFIFTNRFGYVHNPQAVNRAIKRIYESYNAEEVVKASKEHREPVLIPHFSCHHLRHTFCSRFCENETNLKVIQSIMGHANIETTMDIYAEVTEIKKQEAIQNLAHKLDVF</sequence>
<keyword evidence="3" id="KW-0233">DNA recombination</keyword>
<dbReference type="GO" id="GO:0006310">
    <property type="term" value="P:DNA recombination"/>
    <property type="evidence" value="ECO:0007669"/>
    <property type="project" value="UniProtKB-KW"/>
</dbReference>
<evidence type="ECO:0000256" key="3">
    <source>
        <dbReference type="ARBA" id="ARBA00023172"/>
    </source>
</evidence>
<dbReference type="CDD" id="cd01189">
    <property type="entry name" value="INT_ICEBs1_C_like"/>
    <property type="match status" value="1"/>
</dbReference>
<gene>
    <name evidence="5" type="ORF">SAMN05216521_106926</name>
</gene>
<dbReference type="Pfam" id="PF02920">
    <property type="entry name" value="Integrase_DNA"/>
    <property type="match status" value="1"/>
</dbReference>
<evidence type="ECO:0000313" key="5">
    <source>
        <dbReference type="EMBL" id="SEU14566.1"/>
    </source>
</evidence>
<dbReference type="SUPFAM" id="SSF54171">
    <property type="entry name" value="DNA-binding domain"/>
    <property type="match status" value="1"/>
</dbReference>
<accession>A0A1I0JUM0</accession>
<dbReference type="Gene3D" id="1.10.443.10">
    <property type="entry name" value="Intergrase catalytic core"/>
    <property type="match status" value="1"/>
</dbReference>
<dbReference type="InterPro" id="IPR050090">
    <property type="entry name" value="Tyrosine_recombinase_XerCD"/>
</dbReference>
<dbReference type="GO" id="GO:0003677">
    <property type="term" value="F:DNA binding"/>
    <property type="evidence" value="ECO:0007669"/>
    <property type="project" value="UniProtKB-KW"/>
</dbReference>
<organism evidence="5 6">
    <name type="scientific">Enterocloster clostridioformis</name>
    <dbReference type="NCBI Taxonomy" id="1531"/>
    <lineage>
        <taxon>Bacteria</taxon>
        <taxon>Bacillati</taxon>
        <taxon>Bacillota</taxon>
        <taxon>Clostridia</taxon>
        <taxon>Lachnospirales</taxon>
        <taxon>Lachnospiraceae</taxon>
        <taxon>Enterocloster</taxon>
    </lineage>
</organism>
<dbReference type="InterPro" id="IPR010998">
    <property type="entry name" value="Integrase_recombinase_N"/>
</dbReference>
<feature type="domain" description="Tyr recombinase" evidence="4">
    <location>
        <begin position="179"/>
        <end position="404"/>
    </location>
</feature>
<dbReference type="InterPro" id="IPR004191">
    <property type="entry name" value="Integrase_Tn916-type_DNA-bd_N"/>
</dbReference>
<dbReference type="InterPro" id="IPR013762">
    <property type="entry name" value="Integrase-like_cat_sf"/>
</dbReference>
<dbReference type="PANTHER" id="PTHR30349:SF41">
    <property type="entry name" value="INTEGRASE_RECOMBINASE PROTEIN MJ0367-RELATED"/>
    <property type="match status" value="1"/>
</dbReference>
<keyword evidence="2" id="KW-0238">DNA-binding</keyword>
<dbReference type="PANTHER" id="PTHR30349">
    <property type="entry name" value="PHAGE INTEGRASE-RELATED"/>
    <property type="match status" value="1"/>
</dbReference>